<gene>
    <name evidence="2" type="ORF">E2F46_07005</name>
</gene>
<dbReference type="GO" id="GO:0016787">
    <property type="term" value="F:hydrolase activity"/>
    <property type="evidence" value="ECO:0007669"/>
    <property type="project" value="UniProtKB-KW"/>
</dbReference>
<evidence type="ECO:0000259" key="1">
    <source>
        <dbReference type="Pfam" id="PF00144"/>
    </source>
</evidence>
<protein>
    <submittedName>
        <fullName evidence="2">Class A beta-lactamase-related serine hydrolase</fullName>
    </submittedName>
</protein>
<name>A0A4R5TYK9_9GAMM</name>
<accession>A0A4R5TYK9</accession>
<dbReference type="PANTHER" id="PTHR43283">
    <property type="entry name" value="BETA-LACTAMASE-RELATED"/>
    <property type="match status" value="1"/>
</dbReference>
<dbReference type="InterPro" id="IPR012338">
    <property type="entry name" value="Beta-lactam/transpept-like"/>
</dbReference>
<evidence type="ECO:0000313" key="2">
    <source>
        <dbReference type="EMBL" id="TDK26327.1"/>
    </source>
</evidence>
<dbReference type="SUPFAM" id="SSF56601">
    <property type="entry name" value="beta-lactamase/transpeptidase-like"/>
    <property type="match status" value="1"/>
</dbReference>
<dbReference type="PANTHER" id="PTHR43283:SF3">
    <property type="entry name" value="BETA-LACTAMASE FAMILY PROTEIN (AFU_ORTHOLOGUE AFUA_5G07500)"/>
    <property type="match status" value="1"/>
</dbReference>
<dbReference type="AlphaFoldDB" id="A0A4R5TYK9"/>
<organism evidence="2 3">
    <name type="scientific">Luteimonas aestuarii</name>
    <dbReference type="NCBI Taxonomy" id="453837"/>
    <lineage>
        <taxon>Bacteria</taxon>
        <taxon>Pseudomonadati</taxon>
        <taxon>Pseudomonadota</taxon>
        <taxon>Gammaproteobacteria</taxon>
        <taxon>Lysobacterales</taxon>
        <taxon>Lysobacteraceae</taxon>
        <taxon>Luteimonas</taxon>
    </lineage>
</organism>
<dbReference type="Proteomes" id="UP000294796">
    <property type="component" value="Unassembled WGS sequence"/>
</dbReference>
<comment type="caution">
    <text evidence="2">The sequence shown here is derived from an EMBL/GenBank/DDBJ whole genome shotgun (WGS) entry which is preliminary data.</text>
</comment>
<proteinExistence type="predicted"/>
<dbReference type="Gene3D" id="3.40.710.10">
    <property type="entry name" value="DD-peptidase/beta-lactamase superfamily"/>
    <property type="match status" value="1"/>
</dbReference>
<sequence>MSLKSPLRQGVWKLADDVGSSVSQACRSAFQILARNNRRRKIVDNVLTNPSTKRKTRHRLQYRLQSLGRGAGMTLRRAFHRAGFSLCLSMSALTASAQDNAVPALASPAELGFDAARLAELDRTLQGYVDRGELPGASVLVARHGRIVHLAAFGQRDIDTAAPMADDTIIRVYSMAKPVTAAAVMAAYEKGGFSLSDPVARYVPELADVRVYADGEGDAIETVPAQQQMTIENLLTHTAGFTMSFQIGTPVAKLYQQAGLQSATWFLDGSIPDLGAFAERISSVPLAYQPDERWHYGLGFDIAALVVERTRGQGFDAFLQERILGPLKMGDTGFHVPEGSLDRFASLYARNADGGLVAVETPQRSAFLKPPAVATGSGALVSTILDYYRFAQMLCNGGELDGVRVLRPGSVDLMLSNHLREDQFGQLAEATPFGFGGTGTGVGFGYGGAVVLDDEHGGEGTYMWGGAGSTTFFVDRRNGIVAVLMTQLMPSGTYPLGDVLKTAVYEALVDPAH</sequence>
<dbReference type="EMBL" id="SMTF01000003">
    <property type="protein sequence ID" value="TDK26327.1"/>
    <property type="molecule type" value="Genomic_DNA"/>
</dbReference>
<dbReference type="OrthoDB" id="119951at2"/>
<feature type="domain" description="Beta-lactamase-related" evidence="1">
    <location>
        <begin position="121"/>
        <end position="492"/>
    </location>
</feature>
<dbReference type="InterPro" id="IPR001466">
    <property type="entry name" value="Beta-lactam-related"/>
</dbReference>
<reference evidence="2 3" key="1">
    <citation type="submission" date="2019-03" db="EMBL/GenBank/DDBJ databases">
        <title>Luteimonas zhaokaii sp.nov., isolated from the rectal contents of Plateau pika in Yushu, Qinghai Province, China.</title>
        <authorList>
            <person name="Zhang G."/>
        </authorList>
    </citation>
    <scope>NUCLEOTIDE SEQUENCE [LARGE SCALE GENOMIC DNA]</scope>
    <source>
        <strain evidence="2 3">B9</strain>
    </source>
</reference>
<keyword evidence="3" id="KW-1185">Reference proteome</keyword>
<evidence type="ECO:0000313" key="3">
    <source>
        <dbReference type="Proteomes" id="UP000294796"/>
    </source>
</evidence>
<keyword evidence="2" id="KW-0378">Hydrolase</keyword>
<dbReference type="InterPro" id="IPR050789">
    <property type="entry name" value="Diverse_Enzym_Activities"/>
</dbReference>
<dbReference type="Pfam" id="PF00144">
    <property type="entry name" value="Beta-lactamase"/>
    <property type="match status" value="1"/>
</dbReference>